<feature type="region of interest" description="Disordered" evidence="1">
    <location>
        <begin position="62"/>
        <end position="91"/>
    </location>
</feature>
<gene>
    <name evidence="2" type="ORF">HRI_000276100</name>
</gene>
<dbReference type="PANTHER" id="PTHR47001:SF1">
    <property type="entry name" value="TRANSCRIPTION FACTOR BHLH11"/>
    <property type="match status" value="1"/>
</dbReference>
<evidence type="ECO:0000313" key="3">
    <source>
        <dbReference type="Proteomes" id="UP001165190"/>
    </source>
</evidence>
<dbReference type="AlphaFoldDB" id="A0A9W7GWY8"/>
<dbReference type="Proteomes" id="UP001165190">
    <property type="component" value="Unassembled WGS sequence"/>
</dbReference>
<accession>A0A9W7GWY8</accession>
<evidence type="ECO:0000256" key="1">
    <source>
        <dbReference type="SAM" id="MobiDB-lite"/>
    </source>
</evidence>
<keyword evidence="3" id="KW-1185">Reference proteome</keyword>
<protein>
    <submittedName>
        <fullName evidence="2">Basic Helix-Loop-Helix 11</fullName>
    </submittedName>
</protein>
<dbReference type="EMBL" id="BSYR01000004">
    <property type="protein sequence ID" value="GMI66068.1"/>
    <property type="molecule type" value="Genomic_DNA"/>
</dbReference>
<dbReference type="PANTHER" id="PTHR47001">
    <property type="entry name" value="TRANSCRIPTION FACTOR BHLH121"/>
    <property type="match status" value="1"/>
</dbReference>
<dbReference type="InterPro" id="IPR044579">
    <property type="entry name" value="bHLH11/121"/>
</dbReference>
<name>A0A9W7GWY8_HIBTR</name>
<dbReference type="GO" id="GO:0003700">
    <property type="term" value="F:DNA-binding transcription factor activity"/>
    <property type="evidence" value="ECO:0007669"/>
    <property type="project" value="InterPro"/>
</dbReference>
<comment type="caution">
    <text evidence="2">The sequence shown here is derived from an EMBL/GenBank/DDBJ whole genome shotgun (WGS) entry which is preliminary data.</text>
</comment>
<sequence>MNPDKVTVLVDTTQMLKDLTADSGEEKLINIQYHQRLSVMFPWTGIDPAVVVANPCSTFMPYSTTPHPPMEQPSSQHASSSDLSFRRDIGS</sequence>
<organism evidence="2 3">
    <name type="scientific">Hibiscus trionum</name>
    <name type="common">Flower of an hour</name>
    <dbReference type="NCBI Taxonomy" id="183268"/>
    <lineage>
        <taxon>Eukaryota</taxon>
        <taxon>Viridiplantae</taxon>
        <taxon>Streptophyta</taxon>
        <taxon>Embryophyta</taxon>
        <taxon>Tracheophyta</taxon>
        <taxon>Spermatophyta</taxon>
        <taxon>Magnoliopsida</taxon>
        <taxon>eudicotyledons</taxon>
        <taxon>Gunneridae</taxon>
        <taxon>Pentapetalae</taxon>
        <taxon>rosids</taxon>
        <taxon>malvids</taxon>
        <taxon>Malvales</taxon>
        <taxon>Malvaceae</taxon>
        <taxon>Malvoideae</taxon>
        <taxon>Hibiscus</taxon>
    </lineage>
</organism>
<proteinExistence type="predicted"/>
<evidence type="ECO:0000313" key="2">
    <source>
        <dbReference type="EMBL" id="GMI66068.1"/>
    </source>
</evidence>
<feature type="compositionally biased region" description="Polar residues" evidence="1">
    <location>
        <begin position="72"/>
        <end position="83"/>
    </location>
</feature>
<reference evidence="2" key="1">
    <citation type="submission" date="2023-05" db="EMBL/GenBank/DDBJ databases">
        <title>Genome and transcriptome analyses reveal genes involved in the formation of fine ridges on petal epidermal cells in Hibiscus trionum.</title>
        <authorList>
            <person name="Koshimizu S."/>
            <person name="Masuda S."/>
            <person name="Ishii T."/>
            <person name="Shirasu K."/>
            <person name="Hoshino A."/>
            <person name="Arita M."/>
        </authorList>
    </citation>
    <scope>NUCLEOTIDE SEQUENCE</scope>
    <source>
        <strain evidence="2">Hamamatsu line</strain>
    </source>
</reference>
<dbReference type="GO" id="GO:0006879">
    <property type="term" value="P:intracellular iron ion homeostasis"/>
    <property type="evidence" value="ECO:0007669"/>
    <property type="project" value="InterPro"/>
</dbReference>